<dbReference type="EMBL" id="JAPEIS010000003">
    <property type="protein sequence ID" value="KAJ8067977.1"/>
    <property type="molecule type" value="Genomic_DNA"/>
</dbReference>
<feature type="signal peptide" evidence="1">
    <location>
        <begin position="1"/>
        <end position="15"/>
    </location>
</feature>
<name>A0A9X0AS77_9HELO</name>
<comment type="caution">
    <text evidence="2">The sequence shown here is derived from an EMBL/GenBank/DDBJ whole genome shotgun (WGS) entry which is preliminary data.</text>
</comment>
<proteinExistence type="predicted"/>
<dbReference type="Proteomes" id="UP001152300">
    <property type="component" value="Unassembled WGS sequence"/>
</dbReference>
<evidence type="ECO:0000313" key="3">
    <source>
        <dbReference type="Proteomes" id="UP001152300"/>
    </source>
</evidence>
<keyword evidence="1" id="KW-0732">Signal</keyword>
<keyword evidence="3" id="KW-1185">Reference proteome</keyword>
<dbReference type="AlphaFoldDB" id="A0A9X0AS77"/>
<gene>
    <name evidence="2" type="ORF">OCU04_003557</name>
</gene>
<accession>A0A9X0AS77</accession>
<reference evidence="2" key="1">
    <citation type="submission" date="2022-11" db="EMBL/GenBank/DDBJ databases">
        <title>Genome Resource of Sclerotinia nivalis Strain SnTB1, a Plant Pathogen Isolated from American Ginseng.</title>
        <authorList>
            <person name="Fan S."/>
        </authorList>
    </citation>
    <scope>NUCLEOTIDE SEQUENCE</scope>
    <source>
        <strain evidence="2">SnTB1</strain>
    </source>
</reference>
<organism evidence="2 3">
    <name type="scientific">Sclerotinia nivalis</name>
    <dbReference type="NCBI Taxonomy" id="352851"/>
    <lineage>
        <taxon>Eukaryota</taxon>
        <taxon>Fungi</taxon>
        <taxon>Dikarya</taxon>
        <taxon>Ascomycota</taxon>
        <taxon>Pezizomycotina</taxon>
        <taxon>Leotiomycetes</taxon>
        <taxon>Helotiales</taxon>
        <taxon>Sclerotiniaceae</taxon>
        <taxon>Sclerotinia</taxon>
    </lineage>
</organism>
<feature type="chain" id="PRO_5040860476" evidence="1">
    <location>
        <begin position="16"/>
        <end position="122"/>
    </location>
</feature>
<protein>
    <submittedName>
        <fullName evidence="2">Uncharacterized protein</fullName>
    </submittedName>
</protein>
<evidence type="ECO:0000313" key="2">
    <source>
        <dbReference type="EMBL" id="KAJ8067977.1"/>
    </source>
</evidence>
<sequence>MLLLLLTYLTPPGRGQPPQPSGTPFVHAANLGDTNQPMINFYPDFFNRRNLEDSVTRDSSPRDLFKYNLEESDNRALISSYYDDEEKAQQLIRGALWTKIMARWHKPDISSSGYYVNEVRTT</sequence>
<evidence type="ECO:0000256" key="1">
    <source>
        <dbReference type="SAM" id="SignalP"/>
    </source>
</evidence>